<dbReference type="Gene3D" id="1.20.1420.30">
    <property type="entry name" value="NCX, central ion-binding region"/>
    <property type="match status" value="2"/>
</dbReference>
<reference evidence="10" key="2">
    <citation type="journal article" date="2023" name="IMA Fungus">
        <title>Comparative genomic study of the Penicillium genus elucidates a diverse pangenome and 15 lateral gene transfer events.</title>
        <authorList>
            <person name="Petersen C."/>
            <person name="Sorensen T."/>
            <person name="Nielsen M.R."/>
            <person name="Sondergaard T.E."/>
            <person name="Sorensen J.L."/>
            <person name="Fitzpatrick D.A."/>
            <person name="Frisvad J.C."/>
            <person name="Nielsen K.L."/>
        </authorList>
    </citation>
    <scope>NUCLEOTIDE SEQUENCE</scope>
    <source>
        <strain evidence="10">IBT 26290</strain>
    </source>
</reference>
<evidence type="ECO:0000256" key="4">
    <source>
        <dbReference type="ARBA" id="ARBA00022692"/>
    </source>
</evidence>
<feature type="transmembrane region" description="Helical" evidence="8">
    <location>
        <begin position="332"/>
        <end position="351"/>
    </location>
</feature>
<name>A0A9W9LII4_9EURO</name>
<gene>
    <name evidence="10" type="ORF">N7482_006816</name>
</gene>
<keyword evidence="11" id="KW-1185">Reference proteome</keyword>
<feature type="non-terminal residue" evidence="10">
    <location>
        <position position="379"/>
    </location>
</feature>
<dbReference type="Pfam" id="PF01699">
    <property type="entry name" value="Na_Ca_ex"/>
    <property type="match status" value="2"/>
</dbReference>
<feature type="region of interest" description="Disordered" evidence="7">
    <location>
        <begin position="172"/>
        <end position="208"/>
    </location>
</feature>
<feature type="transmembrane region" description="Helical" evidence="8">
    <location>
        <begin position="357"/>
        <end position="377"/>
    </location>
</feature>
<evidence type="ECO:0000313" key="10">
    <source>
        <dbReference type="EMBL" id="KAJ5159812.1"/>
    </source>
</evidence>
<feature type="transmembrane region" description="Helical" evidence="8">
    <location>
        <begin position="85"/>
        <end position="106"/>
    </location>
</feature>
<feature type="transmembrane region" description="Helical" evidence="8">
    <location>
        <begin position="145"/>
        <end position="165"/>
    </location>
</feature>
<evidence type="ECO:0000256" key="6">
    <source>
        <dbReference type="ARBA" id="ARBA00023136"/>
    </source>
</evidence>
<dbReference type="GO" id="GO:0008273">
    <property type="term" value="F:calcium, potassium:sodium antiporter activity"/>
    <property type="evidence" value="ECO:0007669"/>
    <property type="project" value="TreeGrafter"/>
</dbReference>
<keyword evidence="5 8" id="KW-1133">Transmembrane helix</keyword>
<feature type="transmembrane region" description="Helical" evidence="8">
    <location>
        <begin position="231"/>
        <end position="252"/>
    </location>
</feature>
<sequence length="379" mass="40431">NTRRTNLWNQTYAMDWGSVFFNVAALIAGVFLLDYGADKFLDHTVIVGQRLGISPTLIALLTAGAEYEELAVVIAAILQGRTPLALGNVMGSTISNILGAFSLGILCYSDGRPFDSSAKIYSALQFFVTTVFVILAHFQQLNRVTGGLLIALFALYIISISYAIYRGISEPPQLSDSESDDESTDVCAEQTSGRSAGPSASEASPLLGDTNTTREMASASVNKDKSLLRPLYYHVVQLIFGLLALSLSGYILARSAGSIADSLHLSGTVFGLTVIAFATTLPEKLVAMLSGFRGQGGIIVATTAGSNIFLLTLCVGIVAVAGRPLDQSDTFILFDLVTVWVSSASLLAVVFLGPHRIAGLVLLTAYVVFLVMEFTVYRR</sequence>
<feature type="transmembrane region" description="Helical" evidence="8">
    <location>
        <begin position="12"/>
        <end position="33"/>
    </location>
</feature>
<dbReference type="GO" id="GO:0005262">
    <property type="term" value="F:calcium channel activity"/>
    <property type="evidence" value="ECO:0007669"/>
    <property type="project" value="TreeGrafter"/>
</dbReference>
<accession>A0A9W9LII4</accession>
<evidence type="ECO:0000313" key="11">
    <source>
        <dbReference type="Proteomes" id="UP001149163"/>
    </source>
</evidence>
<reference evidence="10" key="1">
    <citation type="submission" date="2022-11" db="EMBL/GenBank/DDBJ databases">
        <authorList>
            <person name="Petersen C."/>
        </authorList>
    </citation>
    <scope>NUCLEOTIDE SEQUENCE</scope>
    <source>
        <strain evidence="10">IBT 26290</strain>
    </source>
</reference>
<feature type="transmembrane region" description="Helical" evidence="8">
    <location>
        <begin position="53"/>
        <end position="78"/>
    </location>
</feature>
<feature type="transmembrane region" description="Helical" evidence="8">
    <location>
        <begin position="259"/>
        <end position="278"/>
    </location>
</feature>
<dbReference type="InterPro" id="IPR004837">
    <property type="entry name" value="NaCa_Exmemb"/>
</dbReference>
<evidence type="ECO:0000256" key="8">
    <source>
        <dbReference type="SAM" id="Phobius"/>
    </source>
</evidence>
<organism evidence="10 11">
    <name type="scientific">Penicillium canariense</name>
    <dbReference type="NCBI Taxonomy" id="189055"/>
    <lineage>
        <taxon>Eukaryota</taxon>
        <taxon>Fungi</taxon>
        <taxon>Dikarya</taxon>
        <taxon>Ascomycota</taxon>
        <taxon>Pezizomycotina</taxon>
        <taxon>Eurotiomycetes</taxon>
        <taxon>Eurotiomycetidae</taxon>
        <taxon>Eurotiales</taxon>
        <taxon>Aspergillaceae</taxon>
        <taxon>Penicillium</taxon>
    </lineage>
</organism>
<feature type="transmembrane region" description="Helical" evidence="8">
    <location>
        <begin position="298"/>
        <end position="320"/>
    </location>
</feature>
<comment type="subcellular location">
    <subcellularLocation>
        <location evidence="1">Membrane</location>
        <topology evidence="1">Multi-pass membrane protein</topology>
    </subcellularLocation>
</comment>
<evidence type="ECO:0000256" key="7">
    <source>
        <dbReference type="SAM" id="MobiDB-lite"/>
    </source>
</evidence>
<dbReference type="GO" id="GO:0005886">
    <property type="term" value="C:plasma membrane"/>
    <property type="evidence" value="ECO:0007669"/>
    <property type="project" value="TreeGrafter"/>
</dbReference>
<dbReference type="GO" id="GO:0006874">
    <property type="term" value="P:intracellular calcium ion homeostasis"/>
    <property type="evidence" value="ECO:0007669"/>
    <property type="project" value="TreeGrafter"/>
</dbReference>
<evidence type="ECO:0000259" key="9">
    <source>
        <dbReference type="Pfam" id="PF01699"/>
    </source>
</evidence>
<feature type="domain" description="Sodium/calcium exchanger membrane region" evidence="9">
    <location>
        <begin position="23"/>
        <end position="158"/>
    </location>
</feature>
<keyword evidence="3" id="KW-0050">Antiport</keyword>
<proteinExistence type="inferred from homology"/>
<dbReference type="AlphaFoldDB" id="A0A9W9LII4"/>
<dbReference type="EMBL" id="JAPQKN010000004">
    <property type="protein sequence ID" value="KAJ5159812.1"/>
    <property type="molecule type" value="Genomic_DNA"/>
</dbReference>
<dbReference type="OrthoDB" id="2127281at2759"/>
<dbReference type="RefSeq" id="XP_056541370.1">
    <property type="nucleotide sequence ID" value="XM_056688941.1"/>
</dbReference>
<comment type="similarity">
    <text evidence="2">Belongs to the Ca(2+):cation antiporter (CaCA) (TC 2.A.19) family. SLC24A subfamily.</text>
</comment>
<feature type="domain" description="Sodium/calcium exchanger membrane region" evidence="9">
    <location>
        <begin position="235"/>
        <end position="372"/>
    </location>
</feature>
<comment type="caution">
    <text evidence="10">The sequence shown here is derived from an EMBL/GenBank/DDBJ whole genome shotgun (WGS) entry which is preliminary data.</text>
</comment>
<dbReference type="PANTHER" id="PTHR10846:SF8">
    <property type="entry name" value="INNER MEMBRANE PROTEIN YRBG"/>
    <property type="match status" value="1"/>
</dbReference>
<evidence type="ECO:0000256" key="1">
    <source>
        <dbReference type="ARBA" id="ARBA00004141"/>
    </source>
</evidence>
<dbReference type="GeneID" id="81428117"/>
<dbReference type="PANTHER" id="PTHR10846">
    <property type="entry name" value="SODIUM/POTASSIUM/CALCIUM EXCHANGER"/>
    <property type="match status" value="1"/>
</dbReference>
<dbReference type="InterPro" id="IPR044880">
    <property type="entry name" value="NCX_ion-bd_dom_sf"/>
</dbReference>
<evidence type="ECO:0000256" key="3">
    <source>
        <dbReference type="ARBA" id="ARBA00022449"/>
    </source>
</evidence>
<keyword evidence="6 8" id="KW-0472">Membrane</keyword>
<keyword evidence="3" id="KW-0813">Transport</keyword>
<dbReference type="Proteomes" id="UP001149163">
    <property type="component" value="Unassembled WGS sequence"/>
</dbReference>
<evidence type="ECO:0000256" key="2">
    <source>
        <dbReference type="ARBA" id="ARBA00005364"/>
    </source>
</evidence>
<dbReference type="InterPro" id="IPR004481">
    <property type="entry name" value="K/Na/Ca-exchanger"/>
</dbReference>
<keyword evidence="4 8" id="KW-0812">Transmembrane</keyword>
<protein>
    <submittedName>
        <fullName evidence="10">Sodium/calcium exchanger membrane region</fullName>
    </submittedName>
</protein>
<evidence type="ECO:0000256" key="5">
    <source>
        <dbReference type="ARBA" id="ARBA00022989"/>
    </source>
</evidence>
<feature type="transmembrane region" description="Helical" evidence="8">
    <location>
        <begin position="118"/>
        <end position="138"/>
    </location>
</feature>